<evidence type="ECO:0008006" key="2">
    <source>
        <dbReference type="Google" id="ProtNLM"/>
    </source>
</evidence>
<evidence type="ECO:0000313" key="1">
    <source>
        <dbReference type="EMBL" id="MPM20657.1"/>
    </source>
</evidence>
<dbReference type="AlphaFoldDB" id="A0A644XXK9"/>
<accession>A0A644XXK9</accession>
<dbReference type="EMBL" id="VSSQ01003431">
    <property type="protein sequence ID" value="MPM20657.1"/>
    <property type="molecule type" value="Genomic_DNA"/>
</dbReference>
<reference evidence="1" key="1">
    <citation type="submission" date="2019-08" db="EMBL/GenBank/DDBJ databases">
        <authorList>
            <person name="Kucharzyk K."/>
            <person name="Murdoch R.W."/>
            <person name="Higgins S."/>
            <person name="Loffler F."/>
        </authorList>
    </citation>
    <scope>NUCLEOTIDE SEQUENCE</scope>
</reference>
<name>A0A644XXK9_9ZZZZ</name>
<comment type="caution">
    <text evidence="1">The sequence shown here is derived from an EMBL/GenBank/DDBJ whole genome shotgun (WGS) entry which is preliminary data.</text>
</comment>
<gene>
    <name evidence="1" type="ORF">SDC9_67093</name>
</gene>
<protein>
    <recommendedName>
        <fullName evidence="2">Tocopherol cyclase</fullName>
    </recommendedName>
</protein>
<proteinExistence type="predicted"/>
<organism evidence="1">
    <name type="scientific">bioreactor metagenome</name>
    <dbReference type="NCBI Taxonomy" id="1076179"/>
    <lineage>
        <taxon>unclassified sequences</taxon>
        <taxon>metagenomes</taxon>
        <taxon>ecological metagenomes</taxon>
    </lineage>
</organism>
<dbReference type="SUPFAM" id="SSF159245">
    <property type="entry name" value="AttH-like"/>
    <property type="match status" value="1"/>
</dbReference>
<sequence>MDKRFEGLYFKQQAHDGTIAVIAALHDKGASVQIVTPRETIYETFSNGRRAVGGYRIGGSLFSPSGLAVDIPGCQGTVLFRELTPPRYDIMGPFAALPFMECRHKVVSLRHEVEGALMVNGREYDLSGGLGYIEGDSGRSFPRRYLWTQYLFEEGSLMLSVADIPIGHTTFTGIIGFVYMNGREIRLASYLGAKAHRAEKSVVIRQGELTFTAEIMSRPEQKLFAPTNGKMVRTIHEAPVCSAKYRLFQGGRVLLNLSTDSASFEYEY</sequence>